<evidence type="ECO:0000256" key="4">
    <source>
        <dbReference type="ARBA" id="ARBA00022692"/>
    </source>
</evidence>
<dbReference type="GO" id="GO:0006605">
    <property type="term" value="P:protein targeting"/>
    <property type="evidence" value="ECO:0007669"/>
    <property type="project" value="UniProtKB-UniRule"/>
</dbReference>
<evidence type="ECO:0000256" key="8">
    <source>
        <dbReference type="ARBA" id="ARBA00023136"/>
    </source>
</evidence>
<gene>
    <name evidence="9" type="primary">secE</name>
    <name evidence="10" type="ORF">A2318_00755</name>
</gene>
<keyword evidence="8 9" id="KW-0472">Membrane</keyword>
<dbReference type="GO" id="GO:0005886">
    <property type="term" value="C:plasma membrane"/>
    <property type="evidence" value="ECO:0007669"/>
    <property type="project" value="UniProtKB-SubCell"/>
</dbReference>
<dbReference type="NCBIfam" id="TIGR00964">
    <property type="entry name" value="secE_bact"/>
    <property type="match status" value="1"/>
</dbReference>
<keyword evidence="3 9" id="KW-1003">Cell membrane</keyword>
<dbReference type="AlphaFoldDB" id="A0A1F7W173"/>
<dbReference type="PANTHER" id="PTHR33910:SF1">
    <property type="entry name" value="PROTEIN TRANSLOCASE SUBUNIT SECE"/>
    <property type="match status" value="1"/>
</dbReference>
<accession>A0A1F7W173</accession>
<keyword evidence="5 9" id="KW-0653">Protein transport</keyword>
<evidence type="ECO:0000256" key="6">
    <source>
        <dbReference type="ARBA" id="ARBA00022989"/>
    </source>
</evidence>
<sequence length="75" mass="8605">MSDTHAHQKKNPATWLVQYVRESVEEVRKVTWPSKQDTFKYSLIVIGLCVILAAFFVGLDWVLAFGIQKLIAIKQ</sequence>
<dbReference type="EMBL" id="MGFD01000065">
    <property type="protein sequence ID" value="OGL96563.1"/>
    <property type="molecule type" value="Genomic_DNA"/>
</dbReference>
<evidence type="ECO:0000256" key="2">
    <source>
        <dbReference type="ARBA" id="ARBA00022448"/>
    </source>
</evidence>
<organism evidence="10 11">
    <name type="scientific">Candidatus Uhrbacteria bacterium RIFOXYB2_FULL_45_11</name>
    <dbReference type="NCBI Taxonomy" id="1802421"/>
    <lineage>
        <taxon>Bacteria</taxon>
        <taxon>Candidatus Uhriibacteriota</taxon>
    </lineage>
</organism>
<evidence type="ECO:0000256" key="7">
    <source>
        <dbReference type="ARBA" id="ARBA00023010"/>
    </source>
</evidence>
<evidence type="ECO:0000256" key="9">
    <source>
        <dbReference type="HAMAP-Rule" id="MF_00422"/>
    </source>
</evidence>
<dbReference type="STRING" id="1802421.A2318_00755"/>
<keyword evidence="4 9" id="KW-0812">Transmembrane</keyword>
<comment type="similarity">
    <text evidence="9">Belongs to the SecE/SEC61-gamma family.</text>
</comment>
<comment type="subcellular location">
    <subcellularLocation>
        <location evidence="9">Cell membrane</location>
        <topology evidence="9">Single-pass membrane protein</topology>
    </subcellularLocation>
    <subcellularLocation>
        <location evidence="1">Membrane</location>
    </subcellularLocation>
</comment>
<reference evidence="10 11" key="1">
    <citation type="journal article" date="2016" name="Nat. Commun.">
        <title>Thousands of microbial genomes shed light on interconnected biogeochemical processes in an aquifer system.</title>
        <authorList>
            <person name="Anantharaman K."/>
            <person name="Brown C.T."/>
            <person name="Hug L.A."/>
            <person name="Sharon I."/>
            <person name="Castelle C.J."/>
            <person name="Probst A.J."/>
            <person name="Thomas B.C."/>
            <person name="Singh A."/>
            <person name="Wilkins M.J."/>
            <person name="Karaoz U."/>
            <person name="Brodie E.L."/>
            <person name="Williams K.H."/>
            <person name="Hubbard S.S."/>
            <person name="Banfield J.F."/>
        </authorList>
    </citation>
    <scope>NUCLEOTIDE SEQUENCE [LARGE SCALE GENOMIC DNA]</scope>
</reference>
<comment type="caution">
    <text evidence="10">The sequence shown here is derived from an EMBL/GenBank/DDBJ whole genome shotgun (WGS) entry which is preliminary data.</text>
</comment>
<dbReference type="InterPro" id="IPR001901">
    <property type="entry name" value="Translocase_SecE/Sec61-g"/>
</dbReference>
<dbReference type="GO" id="GO:0065002">
    <property type="term" value="P:intracellular protein transmembrane transport"/>
    <property type="evidence" value="ECO:0007669"/>
    <property type="project" value="UniProtKB-UniRule"/>
</dbReference>
<protein>
    <recommendedName>
        <fullName evidence="9">Protein translocase subunit SecE</fullName>
    </recommendedName>
</protein>
<dbReference type="GO" id="GO:0043952">
    <property type="term" value="P:protein transport by the Sec complex"/>
    <property type="evidence" value="ECO:0007669"/>
    <property type="project" value="UniProtKB-UniRule"/>
</dbReference>
<dbReference type="HAMAP" id="MF_00422">
    <property type="entry name" value="SecE"/>
    <property type="match status" value="1"/>
</dbReference>
<dbReference type="InterPro" id="IPR038379">
    <property type="entry name" value="SecE_sf"/>
</dbReference>
<evidence type="ECO:0000313" key="11">
    <source>
        <dbReference type="Proteomes" id="UP000177331"/>
    </source>
</evidence>
<dbReference type="Gene3D" id="1.20.5.1030">
    <property type="entry name" value="Preprotein translocase secy subunit"/>
    <property type="match status" value="1"/>
</dbReference>
<dbReference type="GO" id="GO:0008320">
    <property type="term" value="F:protein transmembrane transporter activity"/>
    <property type="evidence" value="ECO:0007669"/>
    <property type="project" value="UniProtKB-UniRule"/>
</dbReference>
<evidence type="ECO:0000313" key="10">
    <source>
        <dbReference type="EMBL" id="OGL96563.1"/>
    </source>
</evidence>
<feature type="transmembrane region" description="Helical" evidence="9">
    <location>
        <begin position="41"/>
        <end position="67"/>
    </location>
</feature>
<keyword evidence="7 9" id="KW-0811">Translocation</keyword>
<evidence type="ECO:0000256" key="5">
    <source>
        <dbReference type="ARBA" id="ARBA00022927"/>
    </source>
</evidence>
<dbReference type="GO" id="GO:0009306">
    <property type="term" value="P:protein secretion"/>
    <property type="evidence" value="ECO:0007669"/>
    <property type="project" value="UniProtKB-UniRule"/>
</dbReference>
<evidence type="ECO:0000256" key="1">
    <source>
        <dbReference type="ARBA" id="ARBA00004370"/>
    </source>
</evidence>
<dbReference type="Proteomes" id="UP000177331">
    <property type="component" value="Unassembled WGS sequence"/>
</dbReference>
<keyword evidence="2 9" id="KW-0813">Transport</keyword>
<name>A0A1F7W173_9BACT</name>
<dbReference type="InterPro" id="IPR005807">
    <property type="entry name" value="SecE_bac"/>
</dbReference>
<proteinExistence type="inferred from homology"/>
<comment type="subunit">
    <text evidence="9">Component of the Sec protein translocase complex. Heterotrimer consisting of SecY, SecE and SecG subunits. The heterotrimers can form oligomers, although 1 heterotrimer is thought to be able to translocate proteins. Interacts with the ribosome. Interacts with SecDF, and other proteins may be involved. Interacts with SecA.</text>
</comment>
<evidence type="ECO:0000256" key="3">
    <source>
        <dbReference type="ARBA" id="ARBA00022475"/>
    </source>
</evidence>
<keyword evidence="6 9" id="KW-1133">Transmembrane helix</keyword>
<dbReference type="Pfam" id="PF00584">
    <property type="entry name" value="SecE"/>
    <property type="match status" value="1"/>
</dbReference>
<comment type="function">
    <text evidence="9">Essential subunit of the Sec protein translocation channel SecYEG. Clamps together the 2 halves of SecY. May contact the channel plug during translocation.</text>
</comment>
<dbReference type="PANTHER" id="PTHR33910">
    <property type="entry name" value="PROTEIN TRANSLOCASE SUBUNIT SECE"/>
    <property type="match status" value="1"/>
</dbReference>